<evidence type="ECO:0000256" key="3">
    <source>
        <dbReference type="ARBA" id="ARBA00022605"/>
    </source>
</evidence>
<keyword evidence="5" id="KW-0012">Acyltransferase</keyword>
<dbReference type="Pfam" id="PF00132">
    <property type="entry name" value="Hexapep"/>
    <property type="match status" value="1"/>
</dbReference>
<evidence type="ECO:0000256" key="6">
    <source>
        <dbReference type="ARBA" id="ARBA00049486"/>
    </source>
</evidence>
<comment type="similarity">
    <text evidence="1">Belongs to the transferase hexapeptide repeat family.</text>
</comment>
<evidence type="ECO:0000256" key="5">
    <source>
        <dbReference type="ARBA" id="ARBA00023315"/>
    </source>
</evidence>
<dbReference type="Gene3D" id="1.10.3130.10">
    <property type="entry name" value="serine acetyltransferase, domain 1"/>
    <property type="match status" value="1"/>
</dbReference>
<dbReference type="RefSeq" id="WP_254475619.1">
    <property type="nucleotide sequence ID" value="NZ_CP113432.1"/>
</dbReference>
<evidence type="ECO:0000256" key="4">
    <source>
        <dbReference type="ARBA" id="ARBA00022679"/>
    </source>
</evidence>
<evidence type="ECO:0000256" key="2">
    <source>
        <dbReference type="ARBA" id="ARBA00013266"/>
    </source>
</evidence>
<gene>
    <name evidence="7" type="ORF">OU419_17995</name>
</gene>
<evidence type="ECO:0000313" key="7">
    <source>
        <dbReference type="EMBL" id="WAI47664.1"/>
    </source>
</evidence>
<dbReference type="CDD" id="cd03354">
    <property type="entry name" value="LbH_SAT"/>
    <property type="match status" value="1"/>
</dbReference>
<dbReference type="Gene3D" id="2.160.10.10">
    <property type="entry name" value="Hexapeptide repeat proteins"/>
    <property type="match status" value="1"/>
</dbReference>
<organism evidence="7 8">
    <name type="scientific">Pseudomonas triclosanedens</name>
    <dbReference type="NCBI Taxonomy" id="2961893"/>
    <lineage>
        <taxon>Bacteria</taxon>
        <taxon>Pseudomonadati</taxon>
        <taxon>Pseudomonadota</taxon>
        <taxon>Gammaproteobacteria</taxon>
        <taxon>Pseudomonadales</taxon>
        <taxon>Pseudomonadaceae</taxon>
        <taxon>Pseudomonas</taxon>
    </lineage>
</organism>
<evidence type="ECO:0000313" key="8">
    <source>
        <dbReference type="Proteomes" id="UP001163624"/>
    </source>
</evidence>
<reference evidence="7" key="1">
    <citation type="submission" date="2022-11" db="EMBL/GenBank/DDBJ databases">
        <title>Pseudomonas triclosanedens sp. nov., a triclosan degrader isolated from activated sludge.</title>
        <authorList>
            <person name="Yin Y."/>
            <person name="Lu Z."/>
        </authorList>
    </citation>
    <scope>NUCLEOTIDE SEQUENCE</scope>
    <source>
        <strain evidence="7">ZM23</strain>
    </source>
</reference>
<protein>
    <recommendedName>
        <fullName evidence="2">serine O-acetyltransferase</fullName>
        <ecNumber evidence="2">2.3.1.30</ecNumber>
    </recommendedName>
</protein>
<dbReference type="PANTHER" id="PTHR42811">
    <property type="entry name" value="SERINE ACETYLTRANSFERASE"/>
    <property type="match status" value="1"/>
</dbReference>
<dbReference type="EC" id="2.3.1.30" evidence="2"/>
<dbReference type="SUPFAM" id="SSF51161">
    <property type="entry name" value="Trimeric LpxA-like enzymes"/>
    <property type="match status" value="1"/>
</dbReference>
<keyword evidence="8" id="KW-1185">Reference proteome</keyword>
<comment type="catalytic activity">
    <reaction evidence="6">
        <text>L-serine + acetyl-CoA = O-acetyl-L-serine + CoA</text>
        <dbReference type="Rhea" id="RHEA:24560"/>
        <dbReference type="ChEBI" id="CHEBI:33384"/>
        <dbReference type="ChEBI" id="CHEBI:57287"/>
        <dbReference type="ChEBI" id="CHEBI:57288"/>
        <dbReference type="ChEBI" id="CHEBI:58340"/>
        <dbReference type="EC" id="2.3.1.30"/>
    </reaction>
</comment>
<dbReference type="InterPro" id="IPR001451">
    <property type="entry name" value="Hexapep"/>
</dbReference>
<dbReference type="EMBL" id="CP113432">
    <property type="protein sequence ID" value="WAI47664.1"/>
    <property type="molecule type" value="Genomic_DNA"/>
</dbReference>
<dbReference type="Proteomes" id="UP001163624">
    <property type="component" value="Chromosome"/>
</dbReference>
<dbReference type="InterPro" id="IPR011004">
    <property type="entry name" value="Trimer_LpxA-like_sf"/>
</dbReference>
<evidence type="ECO:0000256" key="1">
    <source>
        <dbReference type="ARBA" id="ARBA00007274"/>
    </source>
</evidence>
<keyword evidence="3" id="KW-0028">Amino-acid biosynthesis</keyword>
<proteinExistence type="inferred from homology"/>
<dbReference type="InterPro" id="IPR045304">
    <property type="entry name" value="LbH_SAT"/>
</dbReference>
<sequence length="329" mass="35505">MSGYLDRAALYDGMLEHMAHALKPVDMGRLMPHLGGIMDGALPQVAEDLQAYAERDPASCGRTELILGTYASFKAVLFHRLAHRVWQQDGLENRQLIAQRLANAGKLQSGVEIHPATRIGRRFVLDHGFGTVIGETCEIGDDCYLLSGVTLGASGIADNPGGKRHPRLGNGVEVGAGARILGAVNIGDNVFIAPACVVTRDVPANTRVSIVNQLQMQRAAQGSNRGYLGAFALGDRLHLVGELPDVGEISVLDAEHRRLASLSLECTVHERHHRQYHLRTLDACAQPPLYPVHLRVGGPAHHVTLLDPPGLSSLVSSIVTTPHLLRMED</sequence>
<accession>A0ABY6ZUW7</accession>
<keyword evidence="4" id="KW-0808">Transferase</keyword>
<dbReference type="InterPro" id="IPR042122">
    <property type="entry name" value="Ser_AcTrfase_N_sf"/>
</dbReference>
<name>A0ABY6ZUW7_9PSED</name>